<organism evidence="5 6">
    <name type="scientific">Aureobasidium melanogenum</name>
    <name type="common">Aureobasidium pullulans var. melanogenum</name>
    <dbReference type="NCBI Taxonomy" id="46634"/>
    <lineage>
        <taxon>Eukaryota</taxon>
        <taxon>Fungi</taxon>
        <taxon>Dikarya</taxon>
        <taxon>Ascomycota</taxon>
        <taxon>Pezizomycotina</taxon>
        <taxon>Dothideomycetes</taxon>
        <taxon>Dothideomycetidae</taxon>
        <taxon>Dothideales</taxon>
        <taxon>Saccotheciaceae</taxon>
        <taxon>Aureobasidium</taxon>
    </lineage>
</organism>
<proteinExistence type="inferred from homology"/>
<dbReference type="PANTHER" id="PTHR43008:SF8">
    <property type="entry name" value="BENZIL REDUCTASE ((S)-BENZOIN FORMING) IRC24"/>
    <property type="match status" value="1"/>
</dbReference>
<evidence type="ECO:0000256" key="3">
    <source>
        <dbReference type="ARBA" id="ARBA00023002"/>
    </source>
</evidence>
<gene>
    <name evidence="5" type="ORF">KCV03_g5551</name>
</gene>
<dbReference type="SUPFAM" id="SSF51735">
    <property type="entry name" value="NAD(P)-binding Rossmann-fold domains"/>
    <property type="match status" value="1"/>
</dbReference>
<dbReference type="FunFam" id="3.40.50.720:FF:000281">
    <property type="entry name" value="Uncharacterized oxidoreductase YIR035C"/>
    <property type="match status" value="1"/>
</dbReference>
<dbReference type="EMBL" id="JAHFYH010000037">
    <property type="protein sequence ID" value="KAH0220632.1"/>
    <property type="molecule type" value="Genomic_DNA"/>
</dbReference>
<reference evidence="5" key="1">
    <citation type="journal article" date="2021" name="J Fungi (Basel)">
        <title>Virulence traits and population genomics of the black yeast Aureobasidium melanogenum.</title>
        <authorList>
            <person name="Cernosa A."/>
            <person name="Sun X."/>
            <person name="Gostincar C."/>
            <person name="Fang C."/>
            <person name="Gunde-Cimerman N."/>
            <person name="Song Z."/>
        </authorList>
    </citation>
    <scope>NUCLEOTIDE SEQUENCE</scope>
    <source>
        <strain evidence="5">EXF-8016</strain>
    </source>
</reference>
<comment type="similarity">
    <text evidence="1">Belongs to the short-chain dehydrogenases/reductases (SDR) family.</text>
</comment>
<protein>
    <submittedName>
        <fullName evidence="5">NAD(P)-binding protein</fullName>
    </submittedName>
</protein>
<dbReference type="InterPro" id="IPR002347">
    <property type="entry name" value="SDR_fam"/>
</dbReference>
<sequence length="252" mass="27221">MAASKVVILTGASRGIGLAIAHYLLKQKCRVVTVARSREPMDNLSKQYPGQVEVLAGDLSDLSLGQKAADLAKSKWQRLDSIIVNHGILDPVKRVANVEAEEWRQLFDVNVFSAIALVKASLPALRESKGSIILCSSGAATGNYATWGAYGASKAVLNHLAQTLAVEEPDVTTLSIRPGVVDTDMQVSIRNVHNTHMDVKDAAKFKELKETGGLLKPEQPGHVMAKLALDAPKDLNGKFLSWNDEKLAAFQE</sequence>
<feature type="non-terminal residue" evidence="5">
    <location>
        <position position="252"/>
    </location>
</feature>
<dbReference type="AlphaFoldDB" id="A0A9P8GH44"/>
<dbReference type="InterPro" id="IPR036291">
    <property type="entry name" value="NAD(P)-bd_dom_sf"/>
</dbReference>
<dbReference type="SMART" id="SM00822">
    <property type="entry name" value="PKS_KR"/>
    <property type="match status" value="1"/>
</dbReference>
<keyword evidence="2" id="KW-0521">NADP</keyword>
<reference evidence="5" key="2">
    <citation type="submission" date="2021-08" db="EMBL/GenBank/DDBJ databases">
        <authorList>
            <person name="Gostincar C."/>
            <person name="Sun X."/>
            <person name="Song Z."/>
            <person name="Gunde-Cimerman N."/>
        </authorList>
    </citation>
    <scope>NUCLEOTIDE SEQUENCE</scope>
    <source>
        <strain evidence="5">EXF-8016</strain>
    </source>
</reference>
<evidence type="ECO:0000256" key="2">
    <source>
        <dbReference type="ARBA" id="ARBA00022857"/>
    </source>
</evidence>
<dbReference type="CDD" id="cd05367">
    <property type="entry name" value="SPR-like_SDR_c"/>
    <property type="match status" value="1"/>
</dbReference>
<dbReference type="Gene3D" id="3.40.50.720">
    <property type="entry name" value="NAD(P)-binding Rossmann-like Domain"/>
    <property type="match status" value="1"/>
</dbReference>
<dbReference type="GO" id="GO:0050664">
    <property type="term" value="F:oxidoreductase activity, acting on NAD(P)H, oxygen as acceptor"/>
    <property type="evidence" value="ECO:0007669"/>
    <property type="project" value="TreeGrafter"/>
</dbReference>
<dbReference type="InterPro" id="IPR057326">
    <property type="entry name" value="KR_dom"/>
</dbReference>
<evidence type="ECO:0000313" key="6">
    <source>
        <dbReference type="Proteomes" id="UP000767238"/>
    </source>
</evidence>
<keyword evidence="3" id="KW-0560">Oxidoreductase</keyword>
<evidence type="ECO:0000259" key="4">
    <source>
        <dbReference type="SMART" id="SM00822"/>
    </source>
</evidence>
<evidence type="ECO:0000256" key="1">
    <source>
        <dbReference type="ARBA" id="ARBA00006484"/>
    </source>
</evidence>
<evidence type="ECO:0000313" key="5">
    <source>
        <dbReference type="EMBL" id="KAH0220632.1"/>
    </source>
</evidence>
<dbReference type="Proteomes" id="UP000767238">
    <property type="component" value="Unassembled WGS sequence"/>
</dbReference>
<comment type="caution">
    <text evidence="5">The sequence shown here is derived from an EMBL/GenBank/DDBJ whole genome shotgun (WGS) entry which is preliminary data.</text>
</comment>
<dbReference type="OrthoDB" id="153074at2759"/>
<dbReference type="Pfam" id="PF00106">
    <property type="entry name" value="adh_short"/>
    <property type="match status" value="1"/>
</dbReference>
<feature type="domain" description="Ketoreductase" evidence="4">
    <location>
        <begin position="5"/>
        <end position="184"/>
    </location>
</feature>
<dbReference type="PRINTS" id="PR00081">
    <property type="entry name" value="GDHRDH"/>
</dbReference>
<accession>A0A9P8GH44</accession>
<name>A0A9P8GH44_AURME</name>
<dbReference type="PANTHER" id="PTHR43008">
    <property type="entry name" value="BENZIL REDUCTASE"/>
    <property type="match status" value="1"/>
</dbReference>